<name>A0A5B6UNE8_9ROSI</name>
<dbReference type="GO" id="GO:0008270">
    <property type="term" value="F:zinc ion binding"/>
    <property type="evidence" value="ECO:0007669"/>
    <property type="project" value="InterPro"/>
</dbReference>
<dbReference type="InterPro" id="IPR003604">
    <property type="entry name" value="Matrin/U1-like-C_Znf_C2H2"/>
</dbReference>
<dbReference type="Gene3D" id="3.30.160.60">
    <property type="entry name" value="Classic Zinc Finger"/>
    <property type="match status" value="2"/>
</dbReference>
<dbReference type="EMBL" id="SMMG02000010">
    <property type="protein sequence ID" value="KAA3458024.1"/>
    <property type="molecule type" value="Genomic_DNA"/>
</dbReference>
<sequence length="356" mass="40513">MEFKYRAVDERPPKDFPPPSSTFNPLPPQGFLPHPVNLELGKAQLREAIVASDIARRRALEAQVRRELETGLPLDQRLTLHLHSHSTLPFMHHLNNYNRCRSESPFSLFPPSLPLSPVLLPSPLTQVLDNEVKNTREKKKLIILMLAKAESREIDHCLIDYHQNFLVTYSSLSVVLQEKPDPNRVVGVKRKTPPLEGIGELPLPSISSKGKKHDEWSCAICRVSTTSEKGFTEHLQGKKHKANEARLRANILEKSSNTSTKTITVQKKLGLSNQNEKDELLSKGEKAEERFTEKKYADSFEKEQMDEVEVTPELSKKKKFKFWCDICLVGVHSEVVMETHKKGKKHIAGLQKLDKI</sequence>
<dbReference type="SMART" id="SM00451">
    <property type="entry name" value="ZnF_U1"/>
    <property type="match status" value="2"/>
</dbReference>
<evidence type="ECO:0000259" key="2">
    <source>
        <dbReference type="SMART" id="SM00451"/>
    </source>
</evidence>
<feature type="domain" description="U1-type" evidence="2">
    <location>
        <begin position="213"/>
        <end position="247"/>
    </location>
</feature>
<organism evidence="3 4">
    <name type="scientific">Gossypium australe</name>
    <dbReference type="NCBI Taxonomy" id="47621"/>
    <lineage>
        <taxon>Eukaryota</taxon>
        <taxon>Viridiplantae</taxon>
        <taxon>Streptophyta</taxon>
        <taxon>Embryophyta</taxon>
        <taxon>Tracheophyta</taxon>
        <taxon>Spermatophyta</taxon>
        <taxon>Magnoliopsida</taxon>
        <taxon>eudicotyledons</taxon>
        <taxon>Gunneridae</taxon>
        <taxon>Pentapetalae</taxon>
        <taxon>rosids</taxon>
        <taxon>malvids</taxon>
        <taxon>Malvales</taxon>
        <taxon>Malvaceae</taxon>
        <taxon>Malvoideae</taxon>
        <taxon>Gossypium</taxon>
    </lineage>
</organism>
<dbReference type="InterPro" id="IPR036236">
    <property type="entry name" value="Znf_C2H2_sf"/>
</dbReference>
<feature type="domain" description="U1-type" evidence="2">
    <location>
        <begin position="319"/>
        <end position="353"/>
    </location>
</feature>
<evidence type="ECO:0000313" key="4">
    <source>
        <dbReference type="Proteomes" id="UP000325315"/>
    </source>
</evidence>
<evidence type="ECO:0000313" key="3">
    <source>
        <dbReference type="EMBL" id="KAA3458024.1"/>
    </source>
</evidence>
<feature type="compositionally biased region" description="Basic and acidic residues" evidence="1">
    <location>
        <begin position="1"/>
        <end position="14"/>
    </location>
</feature>
<feature type="region of interest" description="Disordered" evidence="1">
    <location>
        <begin position="1"/>
        <end position="22"/>
    </location>
</feature>
<dbReference type="GO" id="GO:0003676">
    <property type="term" value="F:nucleic acid binding"/>
    <property type="evidence" value="ECO:0007669"/>
    <property type="project" value="InterPro"/>
</dbReference>
<evidence type="ECO:0000256" key="1">
    <source>
        <dbReference type="SAM" id="MobiDB-lite"/>
    </source>
</evidence>
<dbReference type="PANTHER" id="PTHR47487:SF8">
    <property type="entry name" value="OS08G0270900 PROTEIN"/>
    <property type="match status" value="1"/>
</dbReference>
<dbReference type="Pfam" id="PF12874">
    <property type="entry name" value="zf-met"/>
    <property type="match status" value="2"/>
</dbReference>
<dbReference type="AlphaFoldDB" id="A0A5B6UNE8"/>
<proteinExistence type="predicted"/>
<accession>A0A5B6UNE8</accession>
<reference evidence="4" key="1">
    <citation type="journal article" date="2019" name="Plant Biotechnol. J.">
        <title>Genome sequencing of the Australian wild diploid species Gossypium australe highlights disease resistance and delayed gland morphogenesis.</title>
        <authorList>
            <person name="Cai Y."/>
            <person name="Cai X."/>
            <person name="Wang Q."/>
            <person name="Wang P."/>
            <person name="Zhang Y."/>
            <person name="Cai C."/>
            <person name="Xu Y."/>
            <person name="Wang K."/>
            <person name="Zhou Z."/>
            <person name="Wang C."/>
            <person name="Geng S."/>
            <person name="Li B."/>
            <person name="Dong Q."/>
            <person name="Hou Y."/>
            <person name="Wang H."/>
            <person name="Ai P."/>
            <person name="Liu Z."/>
            <person name="Yi F."/>
            <person name="Sun M."/>
            <person name="An G."/>
            <person name="Cheng J."/>
            <person name="Zhang Y."/>
            <person name="Shi Q."/>
            <person name="Xie Y."/>
            <person name="Shi X."/>
            <person name="Chang Y."/>
            <person name="Huang F."/>
            <person name="Chen Y."/>
            <person name="Hong S."/>
            <person name="Mi L."/>
            <person name="Sun Q."/>
            <person name="Zhang L."/>
            <person name="Zhou B."/>
            <person name="Peng R."/>
            <person name="Zhang X."/>
            <person name="Liu F."/>
        </authorList>
    </citation>
    <scope>NUCLEOTIDE SEQUENCE [LARGE SCALE GENOMIC DNA]</scope>
    <source>
        <strain evidence="4">cv. PA1801</strain>
    </source>
</reference>
<comment type="caution">
    <text evidence="3">The sequence shown here is derived from an EMBL/GenBank/DDBJ whole genome shotgun (WGS) entry which is preliminary data.</text>
</comment>
<dbReference type="PANTHER" id="PTHR47487">
    <property type="entry name" value="OS06G0651300 PROTEIN-RELATED"/>
    <property type="match status" value="1"/>
</dbReference>
<gene>
    <name evidence="3" type="ORF">EPI10_012681</name>
</gene>
<dbReference type="Proteomes" id="UP000325315">
    <property type="component" value="Unassembled WGS sequence"/>
</dbReference>
<dbReference type="SUPFAM" id="SSF57667">
    <property type="entry name" value="beta-beta-alpha zinc fingers"/>
    <property type="match status" value="2"/>
</dbReference>
<dbReference type="InterPro" id="IPR013087">
    <property type="entry name" value="Znf_C2H2_type"/>
</dbReference>
<protein>
    <submittedName>
        <fullName evidence="3">Zinc finger, U1-type</fullName>
    </submittedName>
</protein>
<keyword evidence="4" id="KW-1185">Reference proteome</keyword>
<dbReference type="OrthoDB" id="10009287at2759"/>